<dbReference type="Proteomes" id="UP000054937">
    <property type="component" value="Unassembled WGS sequence"/>
</dbReference>
<evidence type="ECO:0000313" key="2">
    <source>
        <dbReference type="Proteomes" id="UP000054937"/>
    </source>
</evidence>
<proteinExistence type="predicted"/>
<dbReference type="InParanoid" id="A0A0V0QVE0"/>
<name>A0A0V0QVE0_PSEPJ</name>
<dbReference type="AlphaFoldDB" id="A0A0V0QVE0"/>
<organism evidence="1 2">
    <name type="scientific">Pseudocohnilembus persalinus</name>
    <name type="common">Ciliate</name>
    <dbReference type="NCBI Taxonomy" id="266149"/>
    <lineage>
        <taxon>Eukaryota</taxon>
        <taxon>Sar</taxon>
        <taxon>Alveolata</taxon>
        <taxon>Ciliophora</taxon>
        <taxon>Intramacronucleata</taxon>
        <taxon>Oligohymenophorea</taxon>
        <taxon>Scuticociliatia</taxon>
        <taxon>Philasterida</taxon>
        <taxon>Pseudocohnilembidae</taxon>
        <taxon>Pseudocohnilembus</taxon>
    </lineage>
</organism>
<reference evidence="1 2" key="1">
    <citation type="journal article" date="2015" name="Sci. Rep.">
        <title>Genome of the facultative scuticociliatosis pathogen Pseudocohnilembus persalinus provides insight into its virulence through horizontal gene transfer.</title>
        <authorList>
            <person name="Xiong J."/>
            <person name="Wang G."/>
            <person name="Cheng J."/>
            <person name="Tian M."/>
            <person name="Pan X."/>
            <person name="Warren A."/>
            <person name="Jiang C."/>
            <person name="Yuan D."/>
            <person name="Miao W."/>
        </authorList>
    </citation>
    <scope>NUCLEOTIDE SEQUENCE [LARGE SCALE GENOMIC DNA]</scope>
    <source>
        <strain evidence="1">36N120E</strain>
    </source>
</reference>
<dbReference type="EMBL" id="LDAU01000103">
    <property type="protein sequence ID" value="KRX05912.1"/>
    <property type="molecule type" value="Genomic_DNA"/>
</dbReference>
<comment type="caution">
    <text evidence="1">The sequence shown here is derived from an EMBL/GenBank/DDBJ whole genome shotgun (WGS) entry which is preliminary data.</text>
</comment>
<protein>
    <submittedName>
        <fullName evidence="1">Uncharacterized protein</fullName>
    </submittedName>
</protein>
<accession>A0A0V0QVE0</accession>
<evidence type="ECO:0000313" key="1">
    <source>
        <dbReference type="EMBL" id="KRX05912.1"/>
    </source>
</evidence>
<gene>
    <name evidence="1" type="ORF">PPERSA_03849</name>
</gene>
<keyword evidence="2" id="KW-1185">Reference proteome</keyword>
<sequence>MDKLYNTYCKKSGHQNFQYQFVNFDSASKNDFLQCQACVLEQSHESAIQKKLLFQQIIDNKIKEKDLINWPPNSLMQKQANMLSQYKQIQDDINNKKQIVSKYYNNQIKQYYDNIQSKVIKSIKKQQADSKQQLNQLLDLIYAKQYKINKENQKQIQDIKVETFRQHFINFVENKLDYDNLFNQLQIQLNQNFQQQQQNEQLNTNKQEIEVIQYKLDQMLKNVDIQIHIPSIQLNDEEQIYFKVLVDKLQLGNQDLYFCLSNLFLNVDDEFDKKYSLNIKNCFGQQQTVAFNVSFNLSQQIFEVFDDQKVIHKKICLGYKSCEKWTFAFLLNQTIKNKLFLSISNIEIGNN</sequence>